<proteinExistence type="predicted"/>
<dbReference type="AlphaFoldDB" id="X5ME13"/>
<name>X5ME13_9HYPH</name>
<evidence type="ECO:0000313" key="2">
    <source>
        <dbReference type="EMBL" id="CDO60632.1"/>
    </source>
</evidence>
<organism evidence="2 3">
    <name type="scientific">Candidatus Phaeomarinibacter ectocarpi</name>
    <dbReference type="NCBI Taxonomy" id="1458461"/>
    <lineage>
        <taxon>Bacteria</taxon>
        <taxon>Pseudomonadati</taxon>
        <taxon>Pseudomonadota</taxon>
        <taxon>Alphaproteobacteria</taxon>
        <taxon>Hyphomicrobiales</taxon>
        <taxon>Parvibaculaceae</taxon>
        <taxon>Candidatus Phaeomarinibacter</taxon>
    </lineage>
</organism>
<dbReference type="Proteomes" id="UP000032160">
    <property type="component" value="Chromosome I"/>
</dbReference>
<dbReference type="HOGENOM" id="CLU_1783356_0_0_5"/>
<dbReference type="Pfam" id="PF18602">
    <property type="entry name" value="Rap1a"/>
    <property type="match status" value="1"/>
</dbReference>
<sequence length="145" mass="16117">MGHSKRDQHGIAGVIFTVVTFFMLLETAAAKPRVESGQDLYNACQQAVRDFEVGKTPQNSVAIYHCNHFLSGLFRSHQVMTRNRLTAKQHSNEDTDRVQCLKVPQAASFKQLAQKVVNQAEWEPALLDAPATELAFSAFDALNPC</sequence>
<evidence type="ECO:0000259" key="1">
    <source>
        <dbReference type="Pfam" id="PF18602"/>
    </source>
</evidence>
<dbReference type="InterPro" id="IPR041238">
    <property type="entry name" value="Rap1a"/>
</dbReference>
<gene>
    <name evidence="2" type="ORF">BN1012_Phect2419</name>
</gene>
<accession>X5ME13</accession>
<reference evidence="2 3" key="1">
    <citation type="journal article" date="2014" name="Front. Genet.">
        <title>Genome and metabolic network of "Candidatus Phaeomarinobacter ectocarpi" Ec32, a new candidate genus of Alphaproteobacteria frequently associated with brown algae.</title>
        <authorList>
            <person name="Dittami S.M."/>
            <person name="Barbeyron T."/>
            <person name="Boyen C."/>
            <person name="Cambefort J."/>
            <person name="Collet G."/>
            <person name="Delage L."/>
            <person name="Gobet A."/>
            <person name="Groisillier A."/>
            <person name="Leblanc C."/>
            <person name="Michel G."/>
            <person name="Scornet D."/>
            <person name="Siegel A."/>
            <person name="Tapia J.E."/>
            <person name="Tonon T."/>
        </authorList>
    </citation>
    <scope>NUCLEOTIDE SEQUENCE [LARGE SCALE GENOMIC DNA]</scope>
    <source>
        <strain evidence="2 3">Ec32</strain>
    </source>
</reference>
<dbReference type="OrthoDB" id="8449617at2"/>
<feature type="domain" description="Rap1a immunity protein" evidence="1">
    <location>
        <begin position="36"/>
        <end position="145"/>
    </location>
</feature>
<protein>
    <recommendedName>
        <fullName evidence="1">Rap1a immunity protein domain-containing protein</fullName>
    </recommendedName>
</protein>
<dbReference type="STRING" id="1458461.BN1012_Phect2419"/>
<dbReference type="RefSeq" id="WP_043948633.1">
    <property type="nucleotide sequence ID" value="NZ_HG966617.1"/>
</dbReference>
<dbReference type="KEGG" id="pect:BN1012_Phect2419"/>
<dbReference type="EMBL" id="HG966617">
    <property type="protein sequence ID" value="CDO60632.1"/>
    <property type="molecule type" value="Genomic_DNA"/>
</dbReference>
<evidence type="ECO:0000313" key="3">
    <source>
        <dbReference type="Proteomes" id="UP000032160"/>
    </source>
</evidence>
<keyword evidence="3" id="KW-1185">Reference proteome</keyword>